<name>A0A1Y1V7C8_9FUNG</name>
<comment type="caution">
    <text evidence="1">The sequence shown here is derived from an EMBL/GenBank/DDBJ whole genome shotgun (WGS) entry which is preliminary data.</text>
</comment>
<dbReference type="EMBL" id="MCFH01000025">
    <property type="protein sequence ID" value="ORX49007.1"/>
    <property type="molecule type" value="Genomic_DNA"/>
</dbReference>
<organism evidence="1 2">
    <name type="scientific">Piromyces finnis</name>
    <dbReference type="NCBI Taxonomy" id="1754191"/>
    <lineage>
        <taxon>Eukaryota</taxon>
        <taxon>Fungi</taxon>
        <taxon>Fungi incertae sedis</taxon>
        <taxon>Chytridiomycota</taxon>
        <taxon>Chytridiomycota incertae sedis</taxon>
        <taxon>Neocallimastigomycetes</taxon>
        <taxon>Neocallimastigales</taxon>
        <taxon>Neocallimastigaceae</taxon>
        <taxon>Piromyces</taxon>
    </lineage>
</organism>
<proteinExistence type="predicted"/>
<reference evidence="1 2" key="2">
    <citation type="submission" date="2016-08" db="EMBL/GenBank/DDBJ databases">
        <title>Pervasive Adenine N6-methylation of Active Genes in Fungi.</title>
        <authorList>
            <consortium name="DOE Joint Genome Institute"/>
            <person name="Mondo S.J."/>
            <person name="Dannebaum R.O."/>
            <person name="Kuo R.C."/>
            <person name="Labutti K."/>
            <person name="Haridas S."/>
            <person name="Kuo A."/>
            <person name="Salamov A."/>
            <person name="Ahrendt S.R."/>
            <person name="Lipzen A."/>
            <person name="Sullivan W."/>
            <person name="Andreopoulos W.B."/>
            <person name="Clum A."/>
            <person name="Lindquist E."/>
            <person name="Daum C."/>
            <person name="Ramamoorthy G.K."/>
            <person name="Gryganskyi A."/>
            <person name="Culley D."/>
            <person name="Magnuson J.K."/>
            <person name="James T.Y."/>
            <person name="O'Malley M.A."/>
            <person name="Stajich J.E."/>
            <person name="Spatafora J.W."/>
            <person name="Visel A."/>
            <person name="Grigoriev I.V."/>
        </authorList>
    </citation>
    <scope>NUCLEOTIDE SEQUENCE [LARGE SCALE GENOMIC DNA]</scope>
    <source>
        <strain evidence="2">finn</strain>
    </source>
</reference>
<evidence type="ECO:0000313" key="2">
    <source>
        <dbReference type="Proteomes" id="UP000193719"/>
    </source>
</evidence>
<gene>
    <name evidence="1" type="ORF">BCR36DRAFT_398036</name>
</gene>
<protein>
    <submittedName>
        <fullName evidence="1">Uncharacterized protein</fullName>
    </submittedName>
</protein>
<dbReference type="OrthoDB" id="10423952at2759"/>
<reference evidence="1 2" key="1">
    <citation type="submission" date="2016-08" db="EMBL/GenBank/DDBJ databases">
        <title>Genomes of anaerobic fungi encode conserved fungal cellulosomes for biomass hydrolysis.</title>
        <authorList>
            <consortium name="DOE Joint Genome Institute"/>
            <person name="Haitjema C.H."/>
            <person name="Gilmore S.P."/>
            <person name="Henske J.K."/>
            <person name="Solomon K.V."/>
            <person name="De Groot R."/>
            <person name="Kuo A."/>
            <person name="Mondo S.J."/>
            <person name="Salamov A.A."/>
            <person name="Labutti K."/>
            <person name="Zhao Z."/>
            <person name="Chiniquy J."/>
            <person name="Barry K."/>
            <person name="Brewer H.M."/>
            <person name="Purvine S.O."/>
            <person name="Wright A.T."/>
            <person name="Boxma B."/>
            <person name="Van Alen T."/>
            <person name="Hackstein J.H."/>
            <person name="Baker S.E."/>
            <person name="Grigoriev I.V."/>
            <person name="O'Malley M.A."/>
        </authorList>
    </citation>
    <scope>NUCLEOTIDE SEQUENCE [LARGE SCALE GENOMIC DNA]</scope>
    <source>
        <strain evidence="2">finn</strain>
    </source>
</reference>
<dbReference type="AlphaFoldDB" id="A0A1Y1V7C8"/>
<sequence>MTNANFEEFNQNQGLFSDINRENSSDSVIQSILRLISENEGTCDNVEGDYPYQGIFTRIDSVNSENSVNRNGSSLSSNSVLINEYRKELRDYYLNHKNEPMTNPFSSNLSEEEKKILFEVDKEIKASLSINSNKDNAE</sequence>
<evidence type="ECO:0000313" key="1">
    <source>
        <dbReference type="EMBL" id="ORX49007.1"/>
    </source>
</evidence>
<accession>A0A1Y1V7C8</accession>
<dbReference type="Proteomes" id="UP000193719">
    <property type="component" value="Unassembled WGS sequence"/>
</dbReference>
<keyword evidence="2" id="KW-1185">Reference proteome</keyword>